<protein>
    <recommendedName>
        <fullName evidence="4">DUF4184 domain-containing protein</fullName>
    </recommendedName>
</protein>
<keyword evidence="1" id="KW-0812">Transmembrane</keyword>
<evidence type="ECO:0000313" key="2">
    <source>
        <dbReference type="EMBL" id="AOP46415.1"/>
    </source>
</evidence>
<organism evidence="2 3">
    <name type="scientific">Streptomyces lydicus</name>
    <dbReference type="NCBI Taxonomy" id="47763"/>
    <lineage>
        <taxon>Bacteria</taxon>
        <taxon>Bacillati</taxon>
        <taxon>Actinomycetota</taxon>
        <taxon>Actinomycetes</taxon>
        <taxon>Kitasatosporales</taxon>
        <taxon>Streptomycetaceae</taxon>
        <taxon>Streptomyces</taxon>
    </lineage>
</organism>
<keyword evidence="1" id="KW-0472">Membrane</keyword>
<dbReference type="RefSeq" id="WP_069568263.1">
    <property type="nucleotide sequence ID" value="NZ_CP017157.1"/>
</dbReference>
<sequence>MPFTLSHVAAVLPAVRRTGTARGPLVASALVAGSLAPDMTYYADSVVPGGMAFGAVTHSLWGVLTVDVLVTVALVGGWLLLREPVLALLPAAWRGRVYGLVRGRRWQPRSVSEFGALAGRFVLSAVLGAATHVVWDAFTHPGRWGTRLVPGLGGTAGGLPVSTYLQYGTSVVASAGTVWFLWSALRRGGGGRGAAGLVRRGAGRTGTDGSGGAAVGSGAGAAPSLSVRVRLLLTFPVVLCVVLGAVHRTLRAHAVYGAAADWFDYLPTVLFGSGAGLIAGLLLYAVAVRLVVRRARRSLSVAGAAAAPSGPAAGAAAARSAARSVASTSD</sequence>
<accession>A0A1D7VI31</accession>
<feature type="transmembrane region" description="Helical" evidence="1">
    <location>
        <begin position="114"/>
        <end position="135"/>
    </location>
</feature>
<feature type="transmembrane region" description="Helical" evidence="1">
    <location>
        <begin position="164"/>
        <end position="182"/>
    </location>
</feature>
<keyword evidence="3" id="KW-1185">Reference proteome</keyword>
<gene>
    <name evidence="2" type="ORF">SL103_09325</name>
</gene>
<feature type="transmembrane region" description="Helical" evidence="1">
    <location>
        <begin position="270"/>
        <end position="292"/>
    </location>
</feature>
<feature type="transmembrane region" description="Helical" evidence="1">
    <location>
        <begin position="231"/>
        <end position="250"/>
    </location>
</feature>
<reference evidence="2 3" key="1">
    <citation type="submission" date="2016-09" db="EMBL/GenBank/DDBJ databases">
        <title>Complete genome sequencing of Streptomyces lydicus 103 and metabolic pathways analysis of antibiotic biosynthesis.</title>
        <authorList>
            <person name="Jia N."/>
            <person name="Ding M.-Z."/>
            <person name="Gao F."/>
            <person name="Yuan Y.-J."/>
        </authorList>
    </citation>
    <scope>NUCLEOTIDE SEQUENCE [LARGE SCALE GENOMIC DNA]</scope>
    <source>
        <strain evidence="2 3">103</strain>
    </source>
</reference>
<dbReference type="OrthoDB" id="8481923at2"/>
<dbReference type="Pfam" id="PF13803">
    <property type="entry name" value="DUF4184"/>
    <property type="match status" value="1"/>
</dbReference>
<dbReference type="KEGG" id="slc:SL103_09325"/>
<dbReference type="EMBL" id="CP017157">
    <property type="protein sequence ID" value="AOP46415.1"/>
    <property type="molecule type" value="Genomic_DNA"/>
</dbReference>
<dbReference type="AlphaFoldDB" id="A0A1D7VI31"/>
<proteinExistence type="predicted"/>
<name>A0A1D7VI31_9ACTN</name>
<dbReference type="InterPro" id="IPR025238">
    <property type="entry name" value="DUF4184"/>
</dbReference>
<evidence type="ECO:0008006" key="4">
    <source>
        <dbReference type="Google" id="ProtNLM"/>
    </source>
</evidence>
<dbReference type="Proteomes" id="UP000094094">
    <property type="component" value="Chromosome"/>
</dbReference>
<keyword evidence="1" id="KW-1133">Transmembrane helix</keyword>
<feature type="transmembrane region" description="Helical" evidence="1">
    <location>
        <begin position="60"/>
        <end position="81"/>
    </location>
</feature>
<evidence type="ECO:0000256" key="1">
    <source>
        <dbReference type="SAM" id="Phobius"/>
    </source>
</evidence>
<evidence type="ECO:0000313" key="3">
    <source>
        <dbReference type="Proteomes" id="UP000094094"/>
    </source>
</evidence>